<gene>
    <name evidence="1" type="ORF">B2A_15369</name>
</gene>
<organism evidence="1">
    <name type="scientific">mine drainage metagenome</name>
    <dbReference type="NCBI Taxonomy" id="410659"/>
    <lineage>
        <taxon>unclassified sequences</taxon>
        <taxon>metagenomes</taxon>
        <taxon>ecological metagenomes</taxon>
    </lineage>
</organism>
<comment type="caution">
    <text evidence="1">The sequence shown here is derived from an EMBL/GenBank/DDBJ whole genome shotgun (WGS) entry which is preliminary data.</text>
</comment>
<dbReference type="EMBL" id="AUZZ01011186">
    <property type="protein sequence ID" value="EQD27087.1"/>
    <property type="molecule type" value="Genomic_DNA"/>
</dbReference>
<reference evidence="1" key="1">
    <citation type="submission" date="2013-08" db="EMBL/GenBank/DDBJ databases">
        <authorList>
            <person name="Mendez C."/>
            <person name="Richter M."/>
            <person name="Ferrer M."/>
            <person name="Sanchez J."/>
        </authorList>
    </citation>
    <scope>NUCLEOTIDE SEQUENCE</scope>
</reference>
<dbReference type="AlphaFoldDB" id="T0Y5E6"/>
<evidence type="ECO:0000313" key="1">
    <source>
        <dbReference type="EMBL" id="EQD27087.1"/>
    </source>
</evidence>
<name>T0Y5E6_9ZZZZ</name>
<sequence length="106" mass="12602">MHFKRQRFLDLLDRIQRGGIGKRLVAHPARRVRFGYDRIAHRAAENGCEIVVVNPNSRSPQQERVANRLSMVPTFSGRWYGMRKYKKPWREDDPEYPVQEPKELLQ</sequence>
<dbReference type="Gene3D" id="1.10.287.2170">
    <property type="match status" value="1"/>
</dbReference>
<accession>T0Y5E6</accession>
<proteinExistence type="predicted"/>
<reference evidence="1" key="2">
    <citation type="journal article" date="2014" name="ISME J.">
        <title>Microbial stratification in low pH oxic and suboxic macroscopic growths along an acid mine drainage.</title>
        <authorList>
            <person name="Mendez-Garcia C."/>
            <person name="Mesa V."/>
            <person name="Sprenger R.R."/>
            <person name="Richter M."/>
            <person name="Diez M.S."/>
            <person name="Solano J."/>
            <person name="Bargiela R."/>
            <person name="Golyshina O.V."/>
            <person name="Manteca A."/>
            <person name="Ramos J.L."/>
            <person name="Gallego J.R."/>
            <person name="Llorente I."/>
            <person name="Martins Dos Santos V.A."/>
            <person name="Jensen O.N."/>
            <person name="Pelaez A.I."/>
            <person name="Sanchez J."/>
            <person name="Ferrer M."/>
        </authorList>
    </citation>
    <scope>NUCLEOTIDE SEQUENCE</scope>
</reference>
<protein>
    <submittedName>
        <fullName evidence="1">Transposon IS605 OrfA, integrase-resolvase</fullName>
    </submittedName>
</protein>